<reference evidence="6" key="1">
    <citation type="journal article" date="2019" name="Int. J. Syst. Evol. Microbiol.">
        <title>The Global Catalogue of Microorganisms (GCM) 10K type strain sequencing project: providing services to taxonomists for standard genome sequencing and annotation.</title>
        <authorList>
            <consortium name="The Broad Institute Genomics Platform"/>
            <consortium name="The Broad Institute Genome Sequencing Center for Infectious Disease"/>
            <person name="Wu L."/>
            <person name="Ma J."/>
        </authorList>
    </citation>
    <scope>NUCLEOTIDE SEQUENCE [LARGE SCALE GENOMIC DNA]</scope>
    <source>
        <strain evidence="6">CCUG 71848</strain>
    </source>
</reference>
<dbReference type="EC" id="5.4.99.-" evidence="3"/>
<accession>A0ABW3PFI4</accession>
<evidence type="ECO:0000256" key="1">
    <source>
        <dbReference type="ARBA" id="ARBA00000073"/>
    </source>
</evidence>
<dbReference type="EMBL" id="JBHTLH010000017">
    <property type="protein sequence ID" value="MFD1124929.1"/>
    <property type="molecule type" value="Genomic_DNA"/>
</dbReference>
<dbReference type="InterPro" id="IPR006145">
    <property type="entry name" value="PsdUridine_synth_RsuA/RluA"/>
</dbReference>
<dbReference type="PROSITE" id="PS01129">
    <property type="entry name" value="PSI_RLU"/>
    <property type="match status" value="1"/>
</dbReference>
<dbReference type="InterPro" id="IPR006225">
    <property type="entry name" value="PsdUridine_synth_RluC/D"/>
</dbReference>
<evidence type="ECO:0000259" key="4">
    <source>
        <dbReference type="Pfam" id="PF00849"/>
    </source>
</evidence>
<dbReference type="PANTHER" id="PTHR21600:SF35">
    <property type="entry name" value="PSEUDOURIDINE SYNTHASE"/>
    <property type="match status" value="1"/>
</dbReference>
<dbReference type="RefSeq" id="WP_121977464.1">
    <property type="nucleotide sequence ID" value="NZ_JBHTLH010000017.1"/>
</dbReference>
<dbReference type="Proteomes" id="UP001597156">
    <property type="component" value="Unassembled WGS sequence"/>
</dbReference>
<dbReference type="NCBIfam" id="TIGR00005">
    <property type="entry name" value="rluA_subfam"/>
    <property type="match status" value="1"/>
</dbReference>
<name>A0ABW3PFI4_9LACO</name>
<dbReference type="InterPro" id="IPR006224">
    <property type="entry name" value="PsdUridine_synth_RluA-like_CS"/>
</dbReference>
<dbReference type="InterPro" id="IPR050188">
    <property type="entry name" value="RluA_PseudoU_synthase"/>
</dbReference>
<gene>
    <name evidence="5" type="ORF">ACFQ22_06050</name>
</gene>
<keyword evidence="6" id="KW-1185">Reference proteome</keyword>
<evidence type="ECO:0000256" key="3">
    <source>
        <dbReference type="RuleBase" id="RU362028"/>
    </source>
</evidence>
<protein>
    <recommendedName>
        <fullName evidence="3">Pseudouridine synthase</fullName>
        <ecNumber evidence="3">5.4.99.-</ecNumber>
    </recommendedName>
</protein>
<feature type="domain" description="Pseudouridine synthase RsuA/RluA-like" evidence="4">
    <location>
        <begin position="87"/>
        <end position="238"/>
    </location>
</feature>
<dbReference type="GO" id="GO:0016853">
    <property type="term" value="F:isomerase activity"/>
    <property type="evidence" value="ECO:0007669"/>
    <property type="project" value="UniProtKB-KW"/>
</dbReference>
<organism evidence="5 6">
    <name type="scientific">Lentilactobacillus raoultii</name>
    <dbReference type="NCBI Taxonomy" id="1987503"/>
    <lineage>
        <taxon>Bacteria</taxon>
        <taxon>Bacillati</taxon>
        <taxon>Bacillota</taxon>
        <taxon>Bacilli</taxon>
        <taxon>Lactobacillales</taxon>
        <taxon>Lactobacillaceae</taxon>
        <taxon>Lentilactobacillus</taxon>
    </lineage>
</organism>
<dbReference type="SUPFAM" id="SSF55120">
    <property type="entry name" value="Pseudouridine synthase"/>
    <property type="match status" value="1"/>
</dbReference>
<dbReference type="InterPro" id="IPR020103">
    <property type="entry name" value="PsdUridine_synth_cat_dom_sf"/>
</dbReference>
<dbReference type="Pfam" id="PF00849">
    <property type="entry name" value="PseudoU_synth_2"/>
    <property type="match status" value="1"/>
</dbReference>
<comment type="caution">
    <text evidence="5">The sequence shown here is derived from an EMBL/GenBank/DDBJ whole genome shotgun (WGS) entry which is preliminary data.</text>
</comment>
<comment type="function">
    <text evidence="3">Responsible for synthesis of pseudouridine from uracil.</text>
</comment>
<dbReference type="PANTHER" id="PTHR21600">
    <property type="entry name" value="MITOCHONDRIAL RNA PSEUDOURIDINE SYNTHASE"/>
    <property type="match status" value="1"/>
</dbReference>
<dbReference type="Gene3D" id="3.30.2350.10">
    <property type="entry name" value="Pseudouridine synthase"/>
    <property type="match status" value="1"/>
</dbReference>
<evidence type="ECO:0000256" key="2">
    <source>
        <dbReference type="ARBA" id="ARBA00010876"/>
    </source>
</evidence>
<comment type="similarity">
    <text evidence="2 3">Belongs to the pseudouridine synthase RluA family.</text>
</comment>
<proteinExistence type="inferred from homology"/>
<keyword evidence="3 5" id="KW-0413">Isomerase</keyword>
<evidence type="ECO:0000313" key="5">
    <source>
        <dbReference type="EMBL" id="MFD1124929.1"/>
    </source>
</evidence>
<dbReference type="CDD" id="cd02869">
    <property type="entry name" value="PseudoU_synth_RluA_like"/>
    <property type="match status" value="1"/>
</dbReference>
<comment type="catalytic activity">
    <reaction evidence="1 3">
        <text>a uridine in RNA = a pseudouridine in RNA</text>
        <dbReference type="Rhea" id="RHEA:48348"/>
        <dbReference type="Rhea" id="RHEA-COMP:12068"/>
        <dbReference type="Rhea" id="RHEA-COMP:12069"/>
        <dbReference type="ChEBI" id="CHEBI:65314"/>
        <dbReference type="ChEBI" id="CHEBI:65315"/>
    </reaction>
</comment>
<evidence type="ECO:0000313" key="6">
    <source>
        <dbReference type="Proteomes" id="UP001597156"/>
    </source>
</evidence>
<sequence length="297" mass="33963">MTKFTWKYRGNAPIKLRTFIMGYGVTRTLLKKIKYHGGHTLVNGVPSLVNRKLAQNDVVTVILPPEPENDQVPASTLPIHIIFEDEHFLVVNKPAGVASVPAHNRANDSLVNRVKGYYQRQHYANQKIHIVTRLDKDTSGLVIFAKHHLAHSVLDKQLKDHQIKKNYLAIVEGVFSTDHFEIDLPIQRVAGSLVMRQVGDPGKMSITEAWTKRRLVAHTLLDLRIHTGRTHQIRVHMKAIGHPLVGDWLYNPEDRSFPRQALHCARLRFFNPFCGRFVNYTAPLPDDMKTYLANNER</sequence>